<comment type="caution">
    <text evidence="2">The sequence shown here is derived from an EMBL/GenBank/DDBJ whole genome shotgun (WGS) entry which is preliminary data.</text>
</comment>
<sequence length="160" mass="17554">MFARPSALKHYDLSLFNLLTEQHPQSHRFSTPCDKKISARVVRSRNQSTPSWLFDSNSSGPLHGLSSPAAAIFVFGHSRQQTEAAALPLLRPFEEAFSPIEVQEPSNSAHSRAAQTSVIFSSSFRPPNPQEACPSPAVFKPSKDNRSLAQVNISPQDQVA</sequence>
<keyword evidence="3" id="KW-1185">Reference proteome</keyword>
<accession>A0ABD3KU63</accession>
<name>A0ABD3KU63_EUCGL</name>
<dbReference type="Proteomes" id="UP001634007">
    <property type="component" value="Unassembled WGS sequence"/>
</dbReference>
<evidence type="ECO:0000313" key="3">
    <source>
        <dbReference type="Proteomes" id="UP001634007"/>
    </source>
</evidence>
<dbReference type="EMBL" id="JBJKBG010000005">
    <property type="protein sequence ID" value="KAL3740816.1"/>
    <property type="molecule type" value="Genomic_DNA"/>
</dbReference>
<feature type="region of interest" description="Disordered" evidence="1">
    <location>
        <begin position="120"/>
        <end position="160"/>
    </location>
</feature>
<organism evidence="2 3">
    <name type="scientific">Eucalyptus globulus</name>
    <name type="common">Tasmanian blue gum</name>
    <dbReference type="NCBI Taxonomy" id="34317"/>
    <lineage>
        <taxon>Eukaryota</taxon>
        <taxon>Viridiplantae</taxon>
        <taxon>Streptophyta</taxon>
        <taxon>Embryophyta</taxon>
        <taxon>Tracheophyta</taxon>
        <taxon>Spermatophyta</taxon>
        <taxon>Magnoliopsida</taxon>
        <taxon>eudicotyledons</taxon>
        <taxon>Gunneridae</taxon>
        <taxon>Pentapetalae</taxon>
        <taxon>rosids</taxon>
        <taxon>malvids</taxon>
        <taxon>Myrtales</taxon>
        <taxon>Myrtaceae</taxon>
        <taxon>Myrtoideae</taxon>
        <taxon>Eucalypteae</taxon>
        <taxon>Eucalyptus</taxon>
    </lineage>
</organism>
<evidence type="ECO:0000313" key="2">
    <source>
        <dbReference type="EMBL" id="KAL3740816.1"/>
    </source>
</evidence>
<gene>
    <name evidence="2" type="ORF">ACJRO7_022006</name>
</gene>
<dbReference type="AlphaFoldDB" id="A0ABD3KU63"/>
<evidence type="ECO:0000256" key="1">
    <source>
        <dbReference type="SAM" id="MobiDB-lite"/>
    </source>
</evidence>
<reference evidence="2 3" key="1">
    <citation type="submission" date="2024-11" db="EMBL/GenBank/DDBJ databases">
        <title>Chromosome-level genome assembly of Eucalyptus globulus Labill. provides insights into its genome evolution.</title>
        <authorList>
            <person name="Li X."/>
        </authorList>
    </citation>
    <scope>NUCLEOTIDE SEQUENCE [LARGE SCALE GENOMIC DNA]</scope>
    <source>
        <strain evidence="2">CL2024</strain>
        <tissue evidence="2">Fresh tender leaves</tissue>
    </source>
</reference>
<proteinExistence type="predicted"/>
<protein>
    <submittedName>
        <fullName evidence="2">Uncharacterized protein</fullName>
    </submittedName>
</protein>
<feature type="compositionally biased region" description="Polar residues" evidence="1">
    <location>
        <begin position="147"/>
        <end position="160"/>
    </location>
</feature>